<accession>A0A7T6XG53</accession>
<proteinExistence type="predicted"/>
<protein>
    <submittedName>
        <fullName evidence="2">Uncharacterized protein</fullName>
    </submittedName>
</protein>
<evidence type="ECO:0000313" key="3">
    <source>
        <dbReference type="Proteomes" id="UP000595662"/>
    </source>
</evidence>
<organism evidence="2 3">
    <name type="scientific">Penicillium digitatum</name>
    <name type="common">Green mold</name>
    <dbReference type="NCBI Taxonomy" id="36651"/>
    <lineage>
        <taxon>Eukaryota</taxon>
        <taxon>Fungi</taxon>
        <taxon>Dikarya</taxon>
        <taxon>Ascomycota</taxon>
        <taxon>Pezizomycotina</taxon>
        <taxon>Eurotiomycetes</taxon>
        <taxon>Eurotiomycetidae</taxon>
        <taxon>Eurotiales</taxon>
        <taxon>Aspergillaceae</taxon>
        <taxon>Penicillium</taxon>
    </lineage>
</organism>
<gene>
    <name evidence="1" type="ORF">Pdw03_3285</name>
    <name evidence="2" type="ORF">Pdw03_3372</name>
</gene>
<dbReference type="EMBL" id="CP060774">
    <property type="protein sequence ID" value="QQK40518.1"/>
    <property type="molecule type" value="Genomic_DNA"/>
</dbReference>
<dbReference type="Proteomes" id="UP000595662">
    <property type="component" value="Chromosome 1"/>
</dbReference>
<evidence type="ECO:0000313" key="1">
    <source>
        <dbReference type="EMBL" id="QQK40431.1"/>
    </source>
</evidence>
<evidence type="ECO:0000313" key="2">
    <source>
        <dbReference type="EMBL" id="QQK40518.1"/>
    </source>
</evidence>
<dbReference type="AlphaFoldDB" id="A0A7T6XG53"/>
<name>A0A7T6XG53_PENDI</name>
<reference evidence="2 3" key="1">
    <citation type="submission" date="2020-08" db="EMBL/GenBank/DDBJ databases">
        <title>The completed genome sequence of the pathogenic ascomycete fungus Penicillium digitatum.</title>
        <authorList>
            <person name="Wang M."/>
        </authorList>
    </citation>
    <scope>NUCLEOTIDE SEQUENCE [LARGE SCALE GENOMIC DNA]</scope>
    <source>
        <strain evidence="2 3">PdW03</strain>
    </source>
</reference>
<dbReference type="EMBL" id="CP060774">
    <property type="protein sequence ID" value="QQK40431.1"/>
    <property type="molecule type" value="Genomic_DNA"/>
</dbReference>
<dbReference type="GeneID" id="90952490"/>
<dbReference type="RefSeq" id="XP_065955847.1">
    <property type="nucleotide sequence ID" value="XM_066100447.1"/>
</dbReference>
<sequence length="68" mass="7661">MLRRWTKQENETRIVLCLDTISQLSTPHGNCSVCMKGLTWQTLHSIPGERTAASRVNSVGPRIPKQID</sequence>